<accession>X0ZZI0</accession>
<evidence type="ECO:0000313" key="3">
    <source>
        <dbReference type="EMBL" id="GAG74944.1"/>
    </source>
</evidence>
<reference evidence="3" key="1">
    <citation type="journal article" date="2014" name="Front. Microbiol.">
        <title>High frequency of phylogenetically diverse reductive dehalogenase-homologous genes in deep subseafloor sedimentary metagenomes.</title>
        <authorList>
            <person name="Kawai M."/>
            <person name="Futagami T."/>
            <person name="Toyoda A."/>
            <person name="Takaki Y."/>
            <person name="Nishi S."/>
            <person name="Hori S."/>
            <person name="Arai W."/>
            <person name="Tsubouchi T."/>
            <person name="Morono Y."/>
            <person name="Uchiyama I."/>
            <person name="Ito T."/>
            <person name="Fujiyama A."/>
            <person name="Inagaki F."/>
            <person name="Takami H."/>
        </authorList>
    </citation>
    <scope>NUCLEOTIDE SEQUENCE</scope>
    <source>
        <strain evidence="3">Expedition CK06-06</strain>
    </source>
</reference>
<feature type="non-terminal residue" evidence="3">
    <location>
        <position position="180"/>
    </location>
</feature>
<sequence>MKVGIIGLPNVGKSSLFNLLTRANAHVAKFPFTTIDRNLGFVSIPDKRLLKIVEITKSSKVTFASIEFVDIAGLIKGAAHGDGLGNKFLSHIRDVDLIIHLLRCFADPDIPHTDNDVVPERDYDIVRTELFLADLAIVERKIEKIKKKAEYKEEVIKLEKIQNCLSQAKIPETRVPDLPL</sequence>
<dbReference type="GO" id="GO:0005525">
    <property type="term" value="F:GTP binding"/>
    <property type="evidence" value="ECO:0007669"/>
    <property type="project" value="InterPro"/>
</dbReference>
<dbReference type="Gene3D" id="3.40.50.300">
    <property type="entry name" value="P-loop containing nucleotide triphosphate hydrolases"/>
    <property type="match status" value="1"/>
</dbReference>
<dbReference type="PROSITE" id="PS51710">
    <property type="entry name" value="G_OBG"/>
    <property type="match status" value="1"/>
</dbReference>
<organism evidence="3">
    <name type="scientific">marine sediment metagenome</name>
    <dbReference type="NCBI Taxonomy" id="412755"/>
    <lineage>
        <taxon>unclassified sequences</taxon>
        <taxon>metagenomes</taxon>
        <taxon>ecological metagenomes</taxon>
    </lineage>
</organism>
<name>X0ZZI0_9ZZZZ</name>
<dbReference type="InterPro" id="IPR031167">
    <property type="entry name" value="G_OBG"/>
</dbReference>
<keyword evidence="1" id="KW-0547">Nucleotide-binding</keyword>
<dbReference type="GO" id="GO:0016887">
    <property type="term" value="F:ATP hydrolysis activity"/>
    <property type="evidence" value="ECO:0007669"/>
    <property type="project" value="TreeGrafter"/>
</dbReference>
<dbReference type="InterPro" id="IPR006073">
    <property type="entry name" value="GTP-bd"/>
</dbReference>
<dbReference type="GO" id="GO:0005737">
    <property type="term" value="C:cytoplasm"/>
    <property type="evidence" value="ECO:0007669"/>
    <property type="project" value="TreeGrafter"/>
</dbReference>
<gene>
    <name evidence="3" type="ORF">S01H4_32622</name>
</gene>
<dbReference type="EMBL" id="BART01017080">
    <property type="protein sequence ID" value="GAG74944.1"/>
    <property type="molecule type" value="Genomic_DNA"/>
</dbReference>
<feature type="domain" description="OBG-type G" evidence="2">
    <location>
        <begin position="1"/>
        <end position="180"/>
    </location>
</feature>
<proteinExistence type="predicted"/>
<evidence type="ECO:0000256" key="1">
    <source>
        <dbReference type="ARBA" id="ARBA00022741"/>
    </source>
</evidence>
<dbReference type="SUPFAM" id="SSF52540">
    <property type="entry name" value="P-loop containing nucleoside triphosphate hydrolases"/>
    <property type="match status" value="1"/>
</dbReference>
<dbReference type="PANTHER" id="PTHR23305">
    <property type="entry name" value="OBG GTPASE FAMILY"/>
    <property type="match status" value="1"/>
</dbReference>
<dbReference type="PRINTS" id="PR00326">
    <property type="entry name" value="GTP1OBG"/>
</dbReference>
<dbReference type="AlphaFoldDB" id="X0ZZI0"/>
<dbReference type="InterPro" id="IPR027417">
    <property type="entry name" value="P-loop_NTPase"/>
</dbReference>
<protein>
    <recommendedName>
        <fullName evidence="2">OBG-type G domain-containing protein</fullName>
    </recommendedName>
</protein>
<evidence type="ECO:0000259" key="2">
    <source>
        <dbReference type="PROSITE" id="PS51710"/>
    </source>
</evidence>
<dbReference type="PANTHER" id="PTHR23305:SF18">
    <property type="entry name" value="OBG-TYPE G DOMAIN-CONTAINING PROTEIN"/>
    <property type="match status" value="1"/>
</dbReference>
<comment type="caution">
    <text evidence="3">The sequence shown here is derived from an EMBL/GenBank/DDBJ whole genome shotgun (WGS) entry which is preliminary data.</text>
</comment>
<dbReference type="Pfam" id="PF01926">
    <property type="entry name" value="MMR_HSR1"/>
    <property type="match status" value="1"/>
</dbReference>